<dbReference type="GO" id="GO:0003677">
    <property type="term" value="F:DNA binding"/>
    <property type="evidence" value="ECO:0007669"/>
    <property type="project" value="UniProtKB-KW"/>
</dbReference>
<evidence type="ECO:0000256" key="5">
    <source>
        <dbReference type="ARBA" id="ARBA00023242"/>
    </source>
</evidence>
<dbReference type="Pfam" id="PF00249">
    <property type="entry name" value="Myb_DNA-binding"/>
    <property type="match status" value="1"/>
</dbReference>
<organism evidence="8 9">
    <name type="scientific">Helianthus annuus</name>
    <name type="common">Common sunflower</name>
    <dbReference type="NCBI Taxonomy" id="4232"/>
    <lineage>
        <taxon>Eukaryota</taxon>
        <taxon>Viridiplantae</taxon>
        <taxon>Streptophyta</taxon>
        <taxon>Embryophyta</taxon>
        <taxon>Tracheophyta</taxon>
        <taxon>Spermatophyta</taxon>
        <taxon>Magnoliopsida</taxon>
        <taxon>eudicotyledons</taxon>
        <taxon>Gunneridae</taxon>
        <taxon>Pentapetalae</taxon>
        <taxon>asterids</taxon>
        <taxon>campanulids</taxon>
        <taxon>Asterales</taxon>
        <taxon>Asteraceae</taxon>
        <taxon>Asteroideae</taxon>
        <taxon>Heliantheae alliance</taxon>
        <taxon>Heliantheae</taxon>
        <taxon>Helianthus</taxon>
    </lineage>
</organism>
<keyword evidence="2" id="KW-0805">Transcription regulation</keyword>
<evidence type="ECO:0000259" key="7">
    <source>
        <dbReference type="PROSITE" id="PS51294"/>
    </source>
</evidence>
<protein>
    <submittedName>
        <fullName evidence="8">Putative homeodomain-like protein</fullName>
    </submittedName>
</protein>
<reference evidence="9" key="1">
    <citation type="journal article" date="2017" name="Nature">
        <title>The sunflower genome provides insights into oil metabolism, flowering and Asterid evolution.</title>
        <authorList>
            <person name="Badouin H."/>
            <person name="Gouzy J."/>
            <person name="Grassa C.J."/>
            <person name="Murat F."/>
            <person name="Staton S.E."/>
            <person name="Cottret L."/>
            <person name="Lelandais-Briere C."/>
            <person name="Owens G.L."/>
            <person name="Carrere S."/>
            <person name="Mayjonade B."/>
            <person name="Legrand L."/>
            <person name="Gill N."/>
            <person name="Kane N.C."/>
            <person name="Bowers J.E."/>
            <person name="Hubner S."/>
            <person name="Bellec A."/>
            <person name="Berard A."/>
            <person name="Berges H."/>
            <person name="Blanchet N."/>
            <person name="Boniface M.C."/>
            <person name="Brunel D."/>
            <person name="Catrice O."/>
            <person name="Chaidir N."/>
            <person name="Claudel C."/>
            <person name="Donnadieu C."/>
            <person name="Faraut T."/>
            <person name="Fievet G."/>
            <person name="Helmstetter N."/>
            <person name="King M."/>
            <person name="Knapp S.J."/>
            <person name="Lai Z."/>
            <person name="Le Paslier M.C."/>
            <person name="Lippi Y."/>
            <person name="Lorenzon L."/>
            <person name="Mandel J.R."/>
            <person name="Marage G."/>
            <person name="Marchand G."/>
            <person name="Marquand E."/>
            <person name="Bret-Mestries E."/>
            <person name="Morien E."/>
            <person name="Nambeesan S."/>
            <person name="Nguyen T."/>
            <person name="Pegot-Espagnet P."/>
            <person name="Pouilly N."/>
            <person name="Raftis F."/>
            <person name="Sallet E."/>
            <person name="Schiex T."/>
            <person name="Thomas J."/>
            <person name="Vandecasteele C."/>
            <person name="Vares D."/>
            <person name="Vear F."/>
            <person name="Vautrin S."/>
            <person name="Crespi M."/>
            <person name="Mangin B."/>
            <person name="Burke J.M."/>
            <person name="Salse J."/>
            <person name="Munos S."/>
            <person name="Vincourt P."/>
            <person name="Rieseberg L.H."/>
            <person name="Langlade N.B."/>
        </authorList>
    </citation>
    <scope>NUCLEOTIDE SEQUENCE [LARGE SCALE GENOMIC DNA]</scope>
    <source>
        <strain evidence="9">cv. SF193</strain>
    </source>
</reference>
<keyword evidence="8" id="KW-0371">Homeobox</keyword>
<evidence type="ECO:0000256" key="4">
    <source>
        <dbReference type="ARBA" id="ARBA00023163"/>
    </source>
</evidence>
<keyword evidence="5" id="KW-0539">Nucleus</keyword>
<evidence type="ECO:0000256" key="1">
    <source>
        <dbReference type="ARBA" id="ARBA00004123"/>
    </source>
</evidence>
<dbReference type="InterPro" id="IPR001005">
    <property type="entry name" value="SANT/Myb"/>
</dbReference>
<dbReference type="InterPro" id="IPR009057">
    <property type="entry name" value="Homeodomain-like_sf"/>
</dbReference>
<keyword evidence="4" id="KW-0804">Transcription</keyword>
<keyword evidence="3 8" id="KW-0238">DNA-binding</keyword>
<dbReference type="EMBL" id="CM007893">
    <property type="protein sequence ID" value="OTG29372.1"/>
    <property type="molecule type" value="Genomic_DNA"/>
</dbReference>
<dbReference type="FunFam" id="1.10.10.60:FF:000121">
    <property type="entry name" value="Myb transcription factor"/>
    <property type="match status" value="1"/>
</dbReference>
<evidence type="ECO:0000256" key="2">
    <source>
        <dbReference type="ARBA" id="ARBA00023015"/>
    </source>
</evidence>
<dbReference type="AlphaFoldDB" id="A0A251V329"/>
<dbReference type="InterPro" id="IPR017930">
    <property type="entry name" value="Myb_dom"/>
</dbReference>
<keyword evidence="9" id="KW-1185">Reference proteome</keyword>
<gene>
    <name evidence="8" type="ORF">HannXRQ_Chr04g0121481</name>
</gene>
<evidence type="ECO:0000259" key="6">
    <source>
        <dbReference type="PROSITE" id="PS50090"/>
    </source>
</evidence>
<dbReference type="STRING" id="4232.A0A251V329"/>
<dbReference type="InterPro" id="IPR015495">
    <property type="entry name" value="Myb_TF_plants"/>
</dbReference>
<feature type="domain" description="Myb-like" evidence="6">
    <location>
        <begin position="9"/>
        <end position="61"/>
    </location>
</feature>
<accession>A0A251V329</accession>
<evidence type="ECO:0000313" key="8">
    <source>
        <dbReference type="EMBL" id="OTG29372.1"/>
    </source>
</evidence>
<dbReference type="PROSITE" id="PS50090">
    <property type="entry name" value="MYB_LIKE"/>
    <property type="match status" value="1"/>
</dbReference>
<proteinExistence type="predicted"/>
<dbReference type="Gene3D" id="1.10.10.60">
    <property type="entry name" value="Homeodomain-like"/>
    <property type="match status" value="1"/>
</dbReference>
<dbReference type="PANTHER" id="PTHR10641">
    <property type="entry name" value="MYB FAMILY TRANSCRIPTION FACTOR"/>
    <property type="match status" value="1"/>
</dbReference>
<feature type="domain" description="HTH myb-type" evidence="7">
    <location>
        <begin position="9"/>
        <end position="65"/>
    </location>
</feature>
<dbReference type="CDD" id="cd00167">
    <property type="entry name" value="SANT"/>
    <property type="match status" value="1"/>
</dbReference>
<dbReference type="Proteomes" id="UP000215914">
    <property type="component" value="Chromosome 4"/>
</dbReference>
<dbReference type="SMART" id="SM00717">
    <property type="entry name" value="SANT"/>
    <property type="match status" value="1"/>
</dbReference>
<evidence type="ECO:0000256" key="3">
    <source>
        <dbReference type="ARBA" id="ARBA00023125"/>
    </source>
</evidence>
<dbReference type="PANTHER" id="PTHR10641:SF622">
    <property type="entry name" value="TRANSCRIPTION FACTOR MYB17"/>
    <property type="match status" value="1"/>
</dbReference>
<comment type="subcellular location">
    <subcellularLocation>
        <location evidence="1">Nucleus</location>
    </subcellularLocation>
</comment>
<name>A0A251V329_HELAN</name>
<dbReference type="SUPFAM" id="SSF46689">
    <property type="entry name" value="Homeodomain-like"/>
    <property type="match status" value="1"/>
</dbReference>
<feature type="domain" description="HTH myb-type" evidence="7">
    <location>
        <begin position="66"/>
        <end position="88"/>
    </location>
</feature>
<dbReference type="PROSITE" id="PS51294">
    <property type="entry name" value="HTH_MYB"/>
    <property type="match status" value="2"/>
</dbReference>
<evidence type="ECO:0000313" key="9">
    <source>
        <dbReference type="Proteomes" id="UP000215914"/>
    </source>
</evidence>
<sequence length="88" mass="10035">MVRAPCCEKTGLKRGPWAQEEDDILVDYINKNGHGSWRSLPKQAGLLRCGKSCRLRWTNYLRPDIKRGPFTAEEEKLVIQLHAILGNS</sequence>
<dbReference type="InParanoid" id="A0A251V329"/>
<dbReference type="OMA" id="RTHNEMK"/>
<dbReference type="GO" id="GO:0005634">
    <property type="term" value="C:nucleus"/>
    <property type="evidence" value="ECO:0007669"/>
    <property type="project" value="UniProtKB-SubCell"/>
</dbReference>